<dbReference type="Pfam" id="PF13432">
    <property type="entry name" value="TPR_16"/>
    <property type="match status" value="3"/>
</dbReference>
<dbReference type="PANTHER" id="PTHR12558">
    <property type="entry name" value="CELL DIVISION CYCLE 16,23,27"/>
    <property type="match status" value="1"/>
</dbReference>
<keyword evidence="3" id="KW-1185">Reference proteome</keyword>
<dbReference type="EMBL" id="BAAAEW010000022">
    <property type="protein sequence ID" value="GAA0755896.1"/>
    <property type="molecule type" value="Genomic_DNA"/>
</dbReference>
<feature type="compositionally biased region" description="Low complexity" evidence="1">
    <location>
        <begin position="358"/>
        <end position="371"/>
    </location>
</feature>
<feature type="compositionally biased region" description="Low complexity" evidence="1">
    <location>
        <begin position="55"/>
        <end position="67"/>
    </location>
</feature>
<reference evidence="2 3" key="1">
    <citation type="journal article" date="2019" name="Int. J. Syst. Evol. Microbiol.">
        <title>The Global Catalogue of Microorganisms (GCM) 10K type strain sequencing project: providing services to taxonomists for standard genome sequencing and annotation.</title>
        <authorList>
            <consortium name="The Broad Institute Genomics Platform"/>
            <consortium name="The Broad Institute Genome Sequencing Center for Infectious Disease"/>
            <person name="Wu L."/>
            <person name="Ma J."/>
        </authorList>
    </citation>
    <scope>NUCLEOTIDE SEQUENCE [LARGE SCALE GENOMIC DNA]</scope>
    <source>
        <strain evidence="2 3">JCM 15503</strain>
    </source>
</reference>
<feature type="region of interest" description="Disordered" evidence="1">
    <location>
        <begin position="44"/>
        <end position="67"/>
    </location>
</feature>
<dbReference type="SUPFAM" id="SSF48452">
    <property type="entry name" value="TPR-like"/>
    <property type="match status" value="2"/>
</dbReference>
<dbReference type="RefSeq" id="WP_141287962.1">
    <property type="nucleotide sequence ID" value="NZ_BAAAEW010000022.1"/>
</dbReference>
<proteinExistence type="predicted"/>
<dbReference type="PANTHER" id="PTHR12558:SF13">
    <property type="entry name" value="CELL DIVISION CYCLE PROTEIN 27 HOMOLOG"/>
    <property type="match status" value="1"/>
</dbReference>
<dbReference type="InterPro" id="IPR011990">
    <property type="entry name" value="TPR-like_helical_dom_sf"/>
</dbReference>
<feature type="region of interest" description="Disordered" evidence="1">
    <location>
        <begin position="356"/>
        <end position="380"/>
    </location>
</feature>
<evidence type="ECO:0000313" key="3">
    <source>
        <dbReference type="Proteomes" id="UP001500279"/>
    </source>
</evidence>
<dbReference type="Gene3D" id="1.25.40.10">
    <property type="entry name" value="Tetratricopeptide repeat domain"/>
    <property type="match status" value="2"/>
</dbReference>
<evidence type="ECO:0000313" key="2">
    <source>
        <dbReference type="EMBL" id="GAA0755896.1"/>
    </source>
</evidence>
<evidence type="ECO:0000256" key="1">
    <source>
        <dbReference type="SAM" id="MobiDB-lite"/>
    </source>
</evidence>
<accession>A0ABN1K612</accession>
<dbReference type="Proteomes" id="UP001500279">
    <property type="component" value="Unassembled WGS sequence"/>
</dbReference>
<comment type="caution">
    <text evidence="2">The sequence shown here is derived from an EMBL/GenBank/DDBJ whole genome shotgun (WGS) entry which is preliminary data.</text>
</comment>
<gene>
    <name evidence="2" type="ORF">GCM10009107_33830</name>
</gene>
<dbReference type="InterPro" id="IPR019734">
    <property type="entry name" value="TPR_rpt"/>
</dbReference>
<dbReference type="SMART" id="SM00028">
    <property type="entry name" value="TPR"/>
    <property type="match status" value="4"/>
</dbReference>
<sequence>MKLRPARPVSRPSTGVPASPGLRAWAWLGAGLLAALPALAQNRNVPADAPPPASAPASSPEEAAAQPEPVNNSLLDAPMFYQLLIGEMEAQAGRGGNAFEVILDAARRSKDSVLFQRAIEIAVQGRSGDRALVAVEAWRATLPGSTEAVRTQVQLLVALERLDELAEPLKLLVEQVPPEERSAVIAGVPRFLGGAHDKAAVLGLSETALAPFVNAEGTRTASRTALGRLALAADQSEKALGLMRRANEDDPSAPGPILLALDLMASQPPAEAVVRAYLARPDALAALRLAYVQALDQRQRIGEAVDQLKLALAQQPETSQAWLTLGAYLVELGEPKEAIKALIRFLDSADVKRDAAERAANAGQQAATTPAVGDDDEDHEDRAQRRIDYAYLLLAQANEQLRQYPEALGWLDKVDPDRSDLALVSRRASLMVHQGQLDAARKLVREAPVRGTLEPRTRVLAESQLLQEGNRWQASYDLLLGAVRAAPEDSVLIYELAMTAEHLKRYDDMEALLRRVITIKPDDAHAYNALGYSLAERNVRLDEAQTLVDKAASLAPDDPFITDSLGWVAFRRGDTASALRLLRQAYNARPHVEVAAHLGEVLWAAGQRDEATRVWREGRSRNGSDNEVLRDTLQRLKASL</sequence>
<protein>
    <submittedName>
        <fullName evidence="2">Tetratricopeptide repeat protein</fullName>
    </submittedName>
</protein>
<organism evidence="2 3">
    <name type="scientific">Ideonella azotifigens</name>
    <dbReference type="NCBI Taxonomy" id="513160"/>
    <lineage>
        <taxon>Bacteria</taxon>
        <taxon>Pseudomonadati</taxon>
        <taxon>Pseudomonadota</taxon>
        <taxon>Betaproteobacteria</taxon>
        <taxon>Burkholderiales</taxon>
        <taxon>Sphaerotilaceae</taxon>
        <taxon>Ideonella</taxon>
    </lineage>
</organism>
<name>A0ABN1K612_9BURK</name>